<name>A0A0D0APV1_9AGAM</name>
<dbReference type="InterPro" id="IPR001245">
    <property type="entry name" value="Ser-Thr/Tyr_kinase_cat_dom"/>
</dbReference>
<dbReference type="GO" id="GO:0004674">
    <property type="term" value="F:protein serine/threonine kinase activity"/>
    <property type="evidence" value="ECO:0007669"/>
    <property type="project" value="TreeGrafter"/>
</dbReference>
<dbReference type="InterPro" id="IPR051681">
    <property type="entry name" value="Ser/Thr_Kinases-Pseudokinases"/>
</dbReference>
<evidence type="ECO:0000313" key="2">
    <source>
        <dbReference type="EMBL" id="KIK43821.1"/>
    </source>
</evidence>
<organism evidence="2 3">
    <name type="scientific">Suillus luteus UH-Slu-Lm8-n1</name>
    <dbReference type="NCBI Taxonomy" id="930992"/>
    <lineage>
        <taxon>Eukaryota</taxon>
        <taxon>Fungi</taxon>
        <taxon>Dikarya</taxon>
        <taxon>Basidiomycota</taxon>
        <taxon>Agaricomycotina</taxon>
        <taxon>Agaricomycetes</taxon>
        <taxon>Agaricomycetidae</taxon>
        <taxon>Boletales</taxon>
        <taxon>Suillineae</taxon>
        <taxon>Suillaceae</taxon>
        <taxon>Suillus</taxon>
    </lineage>
</organism>
<dbReference type="InParanoid" id="A0A0D0APV1"/>
<gene>
    <name evidence="2" type="ORF">CY34DRAFT_803439</name>
</gene>
<feature type="domain" description="Protein kinase" evidence="1">
    <location>
        <begin position="51"/>
        <end position="321"/>
    </location>
</feature>
<evidence type="ECO:0000259" key="1">
    <source>
        <dbReference type="PROSITE" id="PS50011"/>
    </source>
</evidence>
<dbReference type="OrthoDB" id="346907at2759"/>
<dbReference type="Gene3D" id="1.10.510.10">
    <property type="entry name" value="Transferase(Phosphotransferase) domain 1"/>
    <property type="match status" value="1"/>
</dbReference>
<dbReference type="InterPro" id="IPR000719">
    <property type="entry name" value="Prot_kinase_dom"/>
</dbReference>
<dbReference type="PANTHER" id="PTHR44329">
    <property type="entry name" value="SERINE/THREONINE-PROTEIN KINASE TNNI3K-RELATED"/>
    <property type="match status" value="1"/>
</dbReference>
<reference evidence="3" key="2">
    <citation type="submission" date="2015-01" db="EMBL/GenBank/DDBJ databases">
        <title>Evolutionary Origins and Diversification of the Mycorrhizal Mutualists.</title>
        <authorList>
            <consortium name="DOE Joint Genome Institute"/>
            <consortium name="Mycorrhizal Genomics Consortium"/>
            <person name="Kohler A."/>
            <person name="Kuo A."/>
            <person name="Nagy L.G."/>
            <person name="Floudas D."/>
            <person name="Copeland A."/>
            <person name="Barry K.W."/>
            <person name="Cichocki N."/>
            <person name="Veneault-Fourrey C."/>
            <person name="LaButti K."/>
            <person name="Lindquist E.A."/>
            <person name="Lipzen A."/>
            <person name="Lundell T."/>
            <person name="Morin E."/>
            <person name="Murat C."/>
            <person name="Riley R."/>
            <person name="Ohm R."/>
            <person name="Sun H."/>
            <person name="Tunlid A."/>
            <person name="Henrissat B."/>
            <person name="Grigoriev I.V."/>
            <person name="Hibbett D.S."/>
            <person name="Martin F."/>
        </authorList>
    </citation>
    <scope>NUCLEOTIDE SEQUENCE [LARGE SCALE GENOMIC DNA]</scope>
    <source>
        <strain evidence="3">UH-Slu-Lm8-n1</strain>
    </source>
</reference>
<dbReference type="Pfam" id="PF07714">
    <property type="entry name" value="PK_Tyr_Ser-Thr"/>
    <property type="match status" value="1"/>
</dbReference>
<dbReference type="Proteomes" id="UP000054485">
    <property type="component" value="Unassembled WGS sequence"/>
</dbReference>
<dbReference type="PROSITE" id="PS50011">
    <property type="entry name" value="PROTEIN_KINASE_DOM"/>
    <property type="match status" value="1"/>
</dbReference>
<dbReference type="EMBL" id="KN835204">
    <property type="protein sequence ID" value="KIK43821.1"/>
    <property type="molecule type" value="Genomic_DNA"/>
</dbReference>
<proteinExistence type="predicted"/>
<evidence type="ECO:0000313" key="3">
    <source>
        <dbReference type="Proteomes" id="UP000054485"/>
    </source>
</evidence>
<protein>
    <recommendedName>
        <fullName evidence="1">Protein kinase domain-containing protein</fullName>
    </recommendedName>
</protein>
<accession>A0A0D0APV1</accession>
<dbReference type="SUPFAM" id="SSF56112">
    <property type="entry name" value="Protein kinase-like (PK-like)"/>
    <property type="match status" value="1"/>
</dbReference>
<keyword evidence="3" id="KW-1185">Reference proteome</keyword>
<dbReference type="HOGENOM" id="CLU_000288_7_18_1"/>
<dbReference type="AlphaFoldDB" id="A0A0D0APV1"/>
<sequence>MAFLLSWISSVLPGQKWWKAQSETDGSGSKHLDVDVNDNERLVDLTTKVVKELTYAIAQGSFGDVWKCTFSEKDNSVEVAVKCVRIEILDDGFKDLVYVRLMNDFHKWKPLHHDNILPLCGITYGFGPVPAIVSPWMSNGSLSTYLEKNYDSLSTAHKFGLLADVAAGLQYLHSKNVAHADLTGSNVLINRDGRALVADYGLLTTCSDLNGTSYIRSNVRWAAPELFDVPDTEDMPSSPKLESDIYSFGCIAYQVLSGQQPYCNIRSDHQVVVAILRGIKPKRPAVPAIEDCHWNFIEQCWVELSQRPPIANVRDLMYHYRDTCVNV</sequence>
<dbReference type="InterPro" id="IPR011009">
    <property type="entry name" value="Kinase-like_dom_sf"/>
</dbReference>
<reference evidence="2 3" key="1">
    <citation type="submission" date="2014-04" db="EMBL/GenBank/DDBJ databases">
        <authorList>
            <consortium name="DOE Joint Genome Institute"/>
            <person name="Kuo A."/>
            <person name="Ruytinx J."/>
            <person name="Rineau F."/>
            <person name="Colpaert J."/>
            <person name="Kohler A."/>
            <person name="Nagy L.G."/>
            <person name="Floudas D."/>
            <person name="Copeland A."/>
            <person name="Barry K.W."/>
            <person name="Cichocki N."/>
            <person name="Veneault-Fourrey C."/>
            <person name="LaButti K."/>
            <person name="Lindquist E.A."/>
            <person name="Lipzen A."/>
            <person name="Lundell T."/>
            <person name="Morin E."/>
            <person name="Murat C."/>
            <person name="Sun H."/>
            <person name="Tunlid A."/>
            <person name="Henrissat B."/>
            <person name="Grigoriev I.V."/>
            <person name="Hibbett D.S."/>
            <person name="Martin F."/>
            <person name="Nordberg H.P."/>
            <person name="Cantor M.N."/>
            <person name="Hua S.X."/>
        </authorList>
    </citation>
    <scope>NUCLEOTIDE SEQUENCE [LARGE SCALE GENOMIC DNA]</scope>
    <source>
        <strain evidence="2 3">UH-Slu-Lm8-n1</strain>
    </source>
</reference>
<dbReference type="STRING" id="930992.A0A0D0APV1"/>
<dbReference type="GO" id="GO:0005524">
    <property type="term" value="F:ATP binding"/>
    <property type="evidence" value="ECO:0007669"/>
    <property type="project" value="InterPro"/>
</dbReference>